<dbReference type="AlphaFoldDB" id="A0A4D4LN32"/>
<evidence type="ECO:0000256" key="2">
    <source>
        <dbReference type="SAM" id="Phobius"/>
    </source>
</evidence>
<feature type="compositionally biased region" description="Low complexity" evidence="1">
    <location>
        <begin position="12"/>
        <end position="23"/>
    </location>
</feature>
<keyword evidence="2" id="KW-0472">Membrane</keyword>
<comment type="caution">
    <text evidence="4">The sequence shown here is derived from an EMBL/GenBank/DDBJ whole genome shotgun (WGS) entry which is preliminary data.</text>
</comment>
<keyword evidence="2" id="KW-0812">Transmembrane</keyword>
<keyword evidence="2" id="KW-1133">Transmembrane helix</keyword>
<gene>
    <name evidence="4" type="ORF">SAV14893_001230</name>
    <name evidence="5" type="ORF">SAV31267_086760</name>
</gene>
<evidence type="ECO:0000313" key="7">
    <source>
        <dbReference type="Proteomes" id="UP000302139"/>
    </source>
</evidence>
<evidence type="ECO:0000313" key="4">
    <source>
        <dbReference type="EMBL" id="GDY60730.1"/>
    </source>
</evidence>
<feature type="transmembrane region" description="Helical" evidence="2">
    <location>
        <begin position="29"/>
        <end position="60"/>
    </location>
</feature>
<dbReference type="Proteomes" id="UP000299211">
    <property type="component" value="Unassembled WGS sequence"/>
</dbReference>
<dbReference type="EMBL" id="BJHY01000001">
    <property type="protein sequence ID" value="GDY79191.1"/>
    <property type="molecule type" value="Genomic_DNA"/>
</dbReference>
<dbReference type="Pfam" id="PF13828">
    <property type="entry name" value="DUF4190"/>
    <property type="match status" value="1"/>
</dbReference>
<reference evidence="4 7" key="2">
    <citation type="submission" date="2019-04" db="EMBL/GenBank/DDBJ databases">
        <title>Draft genome sequences of Streptomyces avermitilis NBRC 14893.</title>
        <authorList>
            <person name="Komaki H."/>
            <person name="Tamura T."/>
            <person name="Hosoyama A."/>
        </authorList>
    </citation>
    <scope>NUCLEOTIDE SEQUENCE [LARGE SCALE GENOMIC DNA]</scope>
    <source>
        <strain evidence="4 7">NBRC 14893</strain>
    </source>
</reference>
<evidence type="ECO:0000259" key="3">
    <source>
        <dbReference type="Pfam" id="PF13828"/>
    </source>
</evidence>
<dbReference type="PANTHER" id="PTHR40040">
    <property type="entry name" value="SMALL HYDROPHOBIC PROTEIN-RELATED"/>
    <property type="match status" value="1"/>
</dbReference>
<sequence>MHHTEERENVMTSYGSPSTASSGSRTNGLAIASLICGIVGVFFLSVILGPIAIVLGVVALRQAGGKGGGGMAKAGVVLGIVDLILFAVFMAVAASNGGFAWYVGG</sequence>
<proteinExistence type="predicted"/>
<dbReference type="PANTHER" id="PTHR40040:SF1">
    <property type="entry name" value="MEMBRANE PROTEIN"/>
    <property type="match status" value="1"/>
</dbReference>
<protein>
    <recommendedName>
        <fullName evidence="3">DUF4190 domain-containing protein</fullName>
    </recommendedName>
</protein>
<accession>A0A4D4LN32</accession>
<feature type="domain" description="DUF4190" evidence="3">
    <location>
        <begin position="29"/>
        <end position="89"/>
    </location>
</feature>
<dbReference type="Proteomes" id="UP000302139">
    <property type="component" value="Unassembled WGS sequence"/>
</dbReference>
<organism evidence="4 7">
    <name type="scientific">Streptomyces avermitilis</name>
    <dbReference type="NCBI Taxonomy" id="33903"/>
    <lineage>
        <taxon>Bacteria</taxon>
        <taxon>Bacillati</taxon>
        <taxon>Actinomycetota</taxon>
        <taxon>Actinomycetes</taxon>
        <taxon>Kitasatosporales</taxon>
        <taxon>Streptomycetaceae</taxon>
        <taxon>Streptomyces</taxon>
    </lineage>
</organism>
<name>A0A4D4LN32_STRAX</name>
<evidence type="ECO:0000313" key="5">
    <source>
        <dbReference type="EMBL" id="GDY79191.1"/>
    </source>
</evidence>
<dbReference type="InterPro" id="IPR025241">
    <property type="entry name" value="DUF4190"/>
</dbReference>
<feature type="transmembrane region" description="Helical" evidence="2">
    <location>
        <begin position="72"/>
        <end position="94"/>
    </location>
</feature>
<evidence type="ECO:0000256" key="1">
    <source>
        <dbReference type="SAM" id="MobiDB-lite"/>
    </source>
</evidence>
<evidence type="ECO:0000313" key="6">
    <source>
        <dbReference type="Proteomes" id="UP000299211"/>
    </source>
</evidence>
<reference evidence="5 6" key="1">
    <citation type="submission" date="2019-04" db="EMBL/GenBank/DDBJ databases">
        <title>Draft genome sequences of Streptomyces avermitilis ATCC 31267.</title>
        <authorList>
            <person name="Komaki H."/>
            <person name="Tamura T."/>
            <person name="Hosoyama A."/>
        </authorList>
    </citation>
    <scope>NUCLEOTIDE SEQUENCE [LARGE SCALE GENOMIC DNA]</scope>
    <source>
        <strain evidence="5 6">ATCC 31267</strain>
    </source>
</reference>
<dbReference type="InterPro" id="IPR055338">
    <property type="entry name" value="YqfX-like"/>
</dbReference>
<feature type="region of interest" description="Disordered" evidence="1">
    <location>
        <begin position="1"/>
        <end position="23"/>
    </location>
</feature>
<dbReference type="EMBL" id="BJHX01000001">
    <property type="protein sequence ID" value="GDY60730.1"/>
    <property type="molecule type" value="Genomic_DNA"/>
</dbReference>